<comment type="caution">
    <text evidence="1">The sequence shown here is derived from an EMBL/GenBank/DDBJ whole genome shotgun (WGS) entry which is preliminary data.</text>
</comment>
<name>X1IG13_9ZZZZ</name>
<protein>
    <submittedName>
        <fullName evidence="1">Uncharacterized protein</fullName>
    </submittedName>
</protein>
<evidence type="ECO:0000313" key="1">
    <source>
        <dbReference type="EMBL" id="GAH56483.1"/>
    </source>
</evidence>
<feature type="non-terminal residue" evidence="1">
    <location>
        <position position="1"/>
    </location>
</feature>
<sequence length="159" mass="17849">KLATPVQYEPALEGLNDIRPLQLADENKIVLSCPVLCKNPPSTGKPTVGMFARSSQQGALLTANNKVCTAYEYIEQDFEYGLPNKVIHFSQKVSFVQSRVIIIGVWTGAWWITFGLPKIIMDIYNYSTNFLPFAGIDLRIRVGVTIPDTITRLGFWGFY</sequence>
<accession>X1IG13</accession>
<proteinExistence type="predicted"/>
<organism evidence="1">
    <name type="scientific">marine sediment metagenome</name>
    <dbReference type="NCBI Taxonomy" id="412755"/>
    <lineage>
        <taxon>unclassified sequences</taxon>
        <taxon>metagenomes</taxon>
        <taxon>ecological metagenomes</taxon>
    </lineage>
</organism>
<gene>
    <name evidence="1" type="ORF">S03H2_36509</name>
</gene>
<dbReference type="AlphaFoldDB" id="X1IG13"/>
<reference evidence="1" key="1">
    <citation type="journal article" date="2014" name="Front. Microbiol.">
        <title>High frequency of phylogenetically diverse reductive dehalogenase-homologous genes in deep subseafloor sedimentary metagenomes.</title>
        <authorList>
            <person name="Kawai M."/>
            <person name="Futagami T."/>
            <person name="Toyoda A."/>
            <person name="Takaki Y."/>
            <person name="Nishi S."/>
            <person name="Hori S."/>
            <person name="Arai W."/>
            <person name="Tsubouchi T."/>
            <person name="Morono Y."/>
            <person name="Uchiyama I."/>
            <person name="Ito T."/>
            <person name="Fujiyama A."/>
            <person name="Inagaki F."/>
            <person name="Takami H."/>
        </authorList>
    </citation>
    <scope>NUCLEOTIDE SEQUENCE</scope>
    <source>
        <strain evidence="1">Expedition CK06-06</strain>
    </source>
</reference>
<dbReference type="EMBL" id="BARU01022410">
    <property type="protein sequence ID" value="GAH56483.1"/>
    <property type="molecule type" value="Genomic_DNA"/>
</dbReference>